<dbReference type="GO" id="GO:0016887">
    <property type="term" value="F:ATP hydrolysis activity"/>
    <property type="evidence" value="ECO:0007669"/>
    <property type="project" value="InterPro"/>
</dbReference>
<protein>
    <submittedName>
        <fullName evidence="6">ABC transporter</fullName>
    </submittedName>
</protein>
<dbReference type="RefSeq" id="WP_105942772.1">
    <property type="nucleotide sequence ID" value="NZ_CP027433.1"/>
</dbReference>
<dbReference type="PANTHER" id="PTHR43776:SF7">
    <property type="entry name" value="D,D-DIPEPTIDE TRANSPORT ATP-BINDING PROTEIN DDPF-RELATED"/>
    <property type="match status" value="1"/>
</dbReference>
<dbReference type="GO" id="GO:0055085">
    <property type="term" value="P:transmembrane transport"/>
    <property type="evidence" value="ECO:0007669"/>
    <property type="project" value="UniProtKB-ARBA"/>
</dbReference>
<name>A0A2S0KHE8_9ACTN</name>
<reference evidence="6 7" key="1">
    <citation type="submission" date="2018-03" db="EMBL/GenBank/DDBJ databases">
        <title>Characteristics and genome of n-alkane degrading marine bacteria Gordonia iterans isolated from crude oil contaminated in Tae-an, South Korea.</title>
        <authorList>
            <person name="Lee S.-S."/>
            <person name="Kim H."/>
        </authorList>
    </citation>
    <scope>NUCLEOTIDE SEQUENCE [LARGE SCALE GENOMIC DNA]</scope>
    <source>
        <strain evidence="6 7">Co17</strain>
    </source>
</reference>
<dbReference type="InterPro" id="IPR003439">
    <property type="entry name" value="ABC_transporter-like_ATP-bd"/>
</dbReference>
<dbReference type="AlphaFoldDB" id="A0A2S0KHE8"/>
<gene>
    <name evidence="6" type="ORF">C6V83_13155</name>
</gene>
<keyword evidence="7" id="KW-1185">Reference proteome</keyword>
<dbReference type="Proteomes" id="UP000239814">
    <property type="component" value="Chromosome"/>
</dbReference>
<dbReference type="InterPro" id="IPR050319">
    <property type="entry name" value="ABC_transp_ATP-bind"/>
</dbReference>
<keyword evidence="2" id="KW-0813">Transport</keyword>
<evidence type="ECO:0000313" key="6">
    <source>
        <dbReference type="EMBL" id="AVM01061.1"/>
    </source>
</evidence>
<dbReference type="PANTHER" id="PTHR43776">
    <property type="entry name" value="TRANSPORT ATP-BINDING PROTEIN"/>
    <property type="match status" value="1"/>
</dbReference>
<sequence length="204" mass="21446">MTAEGIHASGVTVAFDGRTVLRDVDVTVLPGAMTGLVGPSGTGKTTLLRVLAGLHPATSGSVTYDGAPTPPAAAIAVLAQSPRQSCNPRWTVREIITEPARAARREAPDPAHLADRVGLSADLLDRYPTQLSEGQLQRACVARVLVQEPRYLLCDEPTAMLDPIATRAIIGLIDGLVDEGVGAALVSHDHRLVRARCSSTFTLV</sequence>
<dbReference type="InterPro" id="IPR027417">
    <property type="entry name" value="P-loop_NTPase"/>
</dbReference>
<dbReference type="GO" id="GO:0005524">
    <property type="term" value="F:ATP binding"/>
    <property type="evidence" value="ECO:0007669"/>
    <property type="project" value="UniProtKB-KW"/>
</dbReference>
<evidence type="ECO:0000259" key="5">
    <source>
        <dbReference type="PROSITE" id="PS50893"/>
    </source>
</evidence>
<evidence type="ECO:0000256" key="2">
    <source>
        <dbReference type="ARBA" id="ARBA00022448"/>
    </source>
</evidence>
<organism evidence="6 7">
    <name type="scientific">Gordonia iterans</name>
    <dbReference type="NCBI Taxonomy" id="1004901"/>
    <lineage>
        <taxon>Bacteria</taxon>
        <taxon>Bacillati</taxon>
        <taxon>Actinomycetota</taxon>
        <taxon>Actinomycetes</taxon>
        <taxon>Mycobacteriales</taxon>
        <taxon>Gordoniaceae</taxon>
        <taxon>Gordonia</taxon>
    </lineage>
</organism>
<evidence type="ECO:0000256" key="3">
    <source>
        <dbReference type="ARBA" id="ARBA00022741"/>
    </source>
</evidence>
<dbReference type="SMART" id="SM00382">
    <property type="entry name" value="AAA"/>
    <property type="match status" value="1"/>
</dbReference>
<accession>A0A2S0KHE8</accession>
<proteinExistence type="inferred from homology"/>
<feature type="domain" description="ABC transporter" evidence="5">
    <location>
        <begin position="6"/>
        <end position="204"/>
    </location>
</feature>
<dbReference type="KEGG" id="git:C6V83_13155"/>
<evidence type="ECO:0000256" key="1">
    <source>
        <dbReference type="ARBA" id="ARBA00005417"/>
    </source>
</evidence>
<dbReference type="Gene3D" id="3.40.50.300">
    <property type="entry name" value="P-loop containing nucleotide triphosphate hydrolases"/>
    <property type="match status" value="1"/>
</dbReference>
<keyword evidence="4" id="KW-0067">ATP-binding</keyword>
<evidence type="ECO:0000256" key="4">
    <source>
        <dbReference type="ARBA" id="ARBA00022840"/>
    </source>
</evidence>
<evidence type="ECO:0000313" key="7">
    <source>
        <dbReference type="Proteomes" id="UP000239814"/>
    </source>
</evidence>
<dbReference type="SUPFAM" id="SSF52540">
    <property type="entry name" value="P-loop containing nucleoside triphosphate hydrolases"/>
    <property type="match status" value="1"/>
</dbReference>
<keyword evidence="3" id="KW-0547">Nucleotide-binding</keyword>
<dbReference type="InterPro" id="IPR003593">
    <property type="entry name" value="AAA+_ATPase"/>
</dbReference>
<dbReference type="PROSITE" id="PS50893">
    <property type="entry name" value="ABC_TRANSPORTER_2"/>
    <property type="match status" value="1"/>
</dbReference>
<dbReference type="OrthoDB" id="2986442at2"/>
<dbReference type="EMBL" id="CP027433">
    <property type="protein sequence ID" value="AVM01061.1"/>
    <property type="molecule type" value="Genomic_DNA"/>
</dbReference>
<comment type="similarity">
    <text evidence="1">Belongs to the ABC transporter superfamily.</text>
</comment>
<dbReference type="Pfam" id="PF00005">
    <property type="entry name" value="ABC_tran"/>
    <property type="match status" value="1"/>
</dbReference>